<evidence type="ECO:0000313" key="2">
    <source>
        <dbReference type="Proteomes" id="UP000662074"/>
    </source>
</evidence>
<dbReference type="Proteomes" id="UP000662074">
    <property type="component" value="Unassembled WGS sequence"/>
</dbReference>
<comment type="caution">
    <text evidence="1">The sequence shown here is derived from an EMBL/GenBank/DDBJ whole genome shotgun (WGS) entry which is preliminary data.</text>
</comment>
<protein>
    <submittedName>
        <fullName evidence="1">Uncharacterized protein</fullName>
    </submittedName>
</protein>
<reference evidence="1" key="1">
    <citation type="journal article" date="2014" name="Int. J. Syst. Evol. Microbiol.">
        <title>Complete genome sequence of Corynebacterium casei LMG S-19264T (=DSM 44701T), isolated from a smear-ripened cheese.</title>
        <authorList>
            <consortium name="US DOE Joint Genome Institute (JGI-PGF)"/>
            <person name="Walter F."/>
            <person name="Albersmeier A."/>
            <person name="Kalinowski J."/>
            <person name="Ruckert C."/>
        </authorList>
    </citation>
    <scope>NUCLEOTIDE SEQUENCE</scope>
    <source>
        <strain evidence="1">CCM 8711</strain>
    </source>
</reference>
<keyword evidence="2" id="KW-1185">Reference proteome</keyword>
<evidence type="ECO:0000313" key="1">
    <source>
        <dbReference type="EMBL" id="GGI51323.1"/>
    </source>
</evidence>
<sequence>MEYQVGDAVSTPRGNGYINDIIDDQVIVDLIDGDDHREMFNKEDIAPLPE</sequence>
<dbReference type="AlphaFoldDB" id="A0A917J973"/>
<gene>
    <name evidence="1" type="ORF">GCM10011425_25350</name>
</gene>
<dbReference type="RefSeq" id="WP_188417295.1">
    <property type="nucleotide sequence ID" value="NZ_BMDO01000006.1"/>
</dbReference>
<reference evidence="1" key="2">
    <citation type="submission" date="2020-09" db="EMBL/GenBank/DDBJ databases">
        <authorList>
            <person name="Sun Q."/>
            <person name="Sedlacek I."/>
        </authorList>
    </citation>
    <scope>NUCLEOTIDE SEQUENCE</scope>
    <source>
        <strain evidence="1">CCM 8711</strain>
    </source>
</reference>
<dbReference type="EMBL" id="BMDO01000006">
    <property type="protein sequence ID" value="GGI51323.1"/>
    <property type="molecule type" value="Genomic_DNA"/>
</dbReference>
<organism evidence="1 2">
    <name type="scientific">Mucilaginibacter galii</name>
    <dbReference type="NCBI Taxonomy" id="2005073"/>
    <lineage>
        <taxon>Bacteria</taxon>
        <taxon>Pseudomonadati</taxon>
        <taxon>Bacteroidota</taxon>
        <taxon>Sphingobacteriia</taxon>
        <taxon>Sphingobacteriales</taxon>
        <taxon>Sphingobacteriaceae</taxon>
        <taxon>Mucilaginibacter</taxon>
    </lineage>
</organism>
<proteinExistence type="predicted"/>
<name>A0A917J973_9SPHI</name>
<accession>A0A917J973</accession>